<dbReference type="EMBL" id="CP018044">
    <property type="protein sequence ID" value="ATU20307.1"/>
    <property type="molecule type" value="Genomic_DNA"/>
</dbReference>
<organism evidence="3 4">
    <name type="scientific">Bifidobacterium choerinum</name>
    <dbReference type="NCBI Taxonomy" id="35760"/>
    <lineage>
        <taxon>Bacteria</taxon>
        <taxon>Bacillati</taxon>
        <taxon>Actinomycetota</taxon>
        <taxon>Actinomycetes</taxon>
        <taxon>Bifidobacteriales</taxon>
        <taxon>Bifidobacteriaceae</taxon>
        <taxon>Bifidobacterium</taxon>
    </lineage>
</organism>
<evidence type="ECO:0000256" key="1">
    <source>
        <dbReference type="SAM" id="MobiDB-lite"/>
    </source>
</evidence>
<dbReference type="AlphaFoldDB" id="A0A087ABZ9"/>
<dbReference type="STRING" id="35760.BCHO_1431"/>
<evidence type="ECO:0000313" key="2">
    <source>
        <dbReference type="EMBL" id="ATU20307.1"/>
    </source>
</evidence>
<evidence type="ECO:0000313" key="3">
    <source>
        <dbReference type="EMBL" id="KFI56299.1"/>
    </source>
</evidence>
<proteinExistence type="predicted"/>
<dbReference type="KEGG" id="bcho:BcFMB_04495"/>
<feature type="region of interest" description="Disordered" evidence="1">
    <location>
        <begin position="83"/>
        <end position="105"/>
    </location>
</feature>
<evidence type="ECO:0000313" key="4">
    <source>
        <dbReference type="Proteomes" id="UP000028995"/>
    </source>
</evidence>
<keyword evidence="4" id="KW-1185">Reference proteome</keyword>
<name>A0A087ABZ9_9BIFI</name>
<accession>A0A087ABZ9</accession>
<dbReference type="Proteomes" id="UP000028995">
    <property type="component" value="Unassembled WGS sequence"/>
</dbReference>
<dbReference type="RefSeq" id="WP_024540950.1">
    <property type="nucleotide sequence ID" value="NZ_CP018044.1"/>
</dbReference>
<reference evidence="2 5" key="2">
    <citation type="submission" date="2016-11" db="EMBL/GenBank/DDBJ databases">
        <title>complete genome sequence of Bifidobacterium choerinum strain FMB-1.</title>
        <authorList>
            <person name="Park C.-S."/>
            <person name="Jung D.-H."/>
            <person name="Choi D.-S."/>
        </authorList>
    </citation>
    <scope>NUCLEOTIDE SEQUENCE [LARGE SCALE GENOMIC DNA]</scope>
    <source>
        <strain evidence="2 5">FMB-1</strain>
    </source>
</reference>
<evidence type="ECO:0000313" key="5">
    <source>
        <dbReference type="Proteomes" id="UP000229907"/>
    </source>
</evidence>
<sequence>MGNVVRTETDDAVTFTIGFASGASAASVELAVELSACNNYHQQNAPMTIISESTRTITWTRQRAGETKPTQLPSLTITQRVQPAMAPTVPERTSPDPDSAPAVNGKTDYTYLFNVNEADGVQDDRTIRHTRPRA</sequence>
<reference evidence="3 4" key="1">
    <citation type="submission" date="2014-03" db="EMBL/GenBank/DDBJ databases">
        <title>Genomics of Bifidobacteria.</title>
        <authorList>
            <person name="Ventura M."/>
            <person name="Milani C."/>
            <person name="Lugli G.A."/>
        </authorList>
    </citation>
    <scope>NUCLEOTIDE SEQUENCE [LARGE SCALE GENOMIC DNA]</scope>
    <source>
        <strain evidence="3 4">LMG 10510</strain>
    </source>
</reference>
<dbReference type="OrthoDB" id="3237761at2"/>
<gene>
    <name evidence="2" type="ORF">BcFMB_04495</name>
    <name evidence="3" type="ORF">BCHO_1431</name>
</gene>
<dbReference type="Proteomes" id="UP000229907">
    <property type="component" value="Chromosome"/>
</dbReference>
<dbReference type="EMBL" id="JGYU01000011">
    <property type="protein sequence ID" value="KFI56299.1"/>
    <property type="molecule type" value="Genomic_DNA"/>
</dbReference>
<protein>
    <submittedName>
        <fullName evidence="3">Gram-positive signal peptide protein, YSIRK family</fullName>
    </submittedName>
</protein>